<keyword evidence="3" id="KW-1185">Reference proteome</keyword>
<feature type="compositionally biased region" description="Gly residues" evidence="1">
    <location>
        <begin position="304"/>
        <end position="324"/>
    </location>
</feature>
<feature type="compositionally biased region" description="Basic and acidic residues" evidence="1">
    <location>
        <begin position="227"/>
        <end position="238"/>
    </location>
</feature>
<feature type="region of interest" description="Disordered" evidence="1">
    <location>
        <begin position="1"/>
        <end position="382"/>
    </location>
</feature>
<evidence type="ECO:0000256" key="1">
    <source>
        <dbReference type="SAM" id="MobiDB-lite"/>
    </source>
</evidence>
<feature type="compositionally biased region" description="Basic and acidic residues" evidence="1">
    <location>
        <begin position="365"/>
        <end position="382"/>
    </location>
</feature>
<evidence type="ECO:0008006" key="4">
    <source>
        <dbReference type="Google" id="ProtNLM"/>
    </source>
</evidence>
<gene>
    <name evidence="2" type="ORF">Vafri_20151</name>
</gene>
<evidence type="ECO:0000313" key="2">
    <source>
        <dbReference type="EMBL" id="GIL66653.1"/>
    </source>
</evidence>
<sequence>MSWRYSQHDDRSEPEEKGSRFQNYKDEGRYERTEARLQGRSKFGDRLTYTSDRNPETSSRGGDRPARNQTPTELPRFNKYSGHDDRVERNDNDDGIRKHEGGQRGWDQPRSTRPGRDGQRADEPGREGAYAGGGRGGVYRGPPPGDDSKASRRDGHDDRDTYDYNVPNPRGAQHRNGGGLDDRLESGRTGRLSRSLESRLGEPRGTAGGGPRGAERHQDAGGGGGRYRHEHDDRDADGGGRGGGYGTAGGRGRYHGEHEGRVGDGFGGGGGGFGGGGYGKSGGRGRYRGEHDDRDAAEDEDPSFGGGGGGGARGRGRGWGGGGRLQDEPDRYGSGRGWSRGGGRGRSYGDGGGNRGGGGGYPYRRGRDRDRSRSPMGRWGHDKFQELLEGDEMAAVGGDVAGKEAMQQDGGNAGGDMEGVQQRQNARRRNWVTWPYNGGAAAAGSVDGGGEEAGAGEALGLGASGKLEDELMAEAAEAAAYDELAD</sequence>
<feature type="compositionally biased region" description="Gly residues" evidence="1">
    <location>
        <begin position="263"/>
        <end position="284"/>
    </location>
</feature>
<comment type="caution">
    <text evidence="2">The sequence shown here is derived from an EMBL/GenBank/DDBJ whole genome shotgun (WGS) entry which is preliminary data.</text>
</comment>
<reference evidence="2" key="1">
    <citation type="journal article" date="2021" name="Proc. Natl. Acad. Sci. U.S.A.">
        <title>Three genomes in the algal genus Volvox reveal the fate of a haploid sex-determining region after a transition to homothallism.</title>
        <authorList>
            <person name="Yamamoto K."/>
            <person name="Hamaji T."/>
            <person name="Kawai-Toyooka H."/>
            <person name="Matsuzaki R."/>
            <person name="Takahashi F."/>
            <person name="Nishimura Y."/>
            <person name="Kawachi M."/>
            <person name="Noguchi H."/>
            <person name="Minakuchi Y."/>
            <person name="Umen J.G."/>
            <person name="Toyoda A."/>
            <person name="Nozaki H."/>
        </authorList>
    </citation>
    <scope>NUCLEOTIDE SEQUENCE</scope>
    <source>
        <strain evidence="2">NIES-3780</strain>
    </source>
</reference>
<feature type="compositionally biased region" description="Gly residues" evidence="1">
    <location>
        <begin position="130"/>
        <end position="139"/>
    </location>
</feature>
<evidence type="ECO:0000313" key="3">
    <source>
        <dbReference type="Proteomes" id="UP000747399"/>
    </source>
</evidence>
<feature type="compositionally biased region" description="Gly residues" evidence="1">
    <location>
        <begin position="239"/>
        <end position="251"/>
    </location>
</feature>
<name>A0A8J4BPJ8_9CHLO</name>
<dbReference type="Proteomes" id="UP000747399">
    <property type="component" value="Unassembled WGS sequence"/>
</dbReference>
<protein>
    <recommendedName>
        <fullName evidence="4">Btz domain-containing protein</fullName>
    </recommendedName>
</protein>
<feature type="compositionally biased region" description="Basic and acidic residues" evidence="1">
    <location>
        <begin position="1"/>
        <end position="45"/>
    </location>
</feature>
<feature type="compositionally biased region" description="Basic and acidic residues" evidence="1">
    <location>
        <begin position="114"/>
        <end position="126"/>
    </location>
</feature>
<feature type="compositionally biased region" description="Gly residues" evidence="1">
    <location>
        <begin position="334"/>
        <end position="361"/>
    </location>
</feature>
<feature type="compositionally biased region" description="Polar residues" evidence="1">
    <location>
        <begin position="48"/>
        <end position="60"/>
    </location>
</feature>
<dbReference type="EMBL" id="BNCO01000088">
    <property type="protein sequence ID" value="GIL66653.1"/>
    <property type="molecule type" value="Genomic_DNA"/>
</dbReference>
<proteinExistence type="predicted"/>
<dbReference type="AlphaFoldDB" id="A0A8J4BPJ8"/>
<accession>A0A8J4BPJ8</accession>
<feature type="compositionally biased region" description="Basic and acidic residues" evidence="1">
    <location>
        <begin position="81"/>
        <end position="102"/>
    </location>
</feature>
<organism evidence="2 3">
    <name type="scientific">Volvox africanus</name>
    <dbReference type="NCBI Taxonomy" id="51714"/>
    <lineage>
        <taxon>Eukaryota</taxon>
        <taxon>Viridiplantae</taxon>
        <taxon>Chlorophyta</taxon>
        <taxon>core chlorophytes</taxon>
        <taxon>Chlorophyceae</taxon>
        <taxon>CS clade</taxon>
        <taxon>Chlamydomonadales</taxon>
        <taxon>Volvocaceae</taxon>
        <taxon>Volvox</taxon>
    </lineage>
</organism>
<feature type="compositionally biased region" description="Basic and acidic residues" evidence="1">
    <location>
        <begin position="146"/>
        <end position="162"/>
    </location>
</feature>
<feature type="compositionally biased region" description="Basic and acidic residues" evidence="1">
    <location>
        <begin position="180"/>
        <end position="202"/>
    </location>
</feature>